<evidence type="ECO:0000256" key="2">
    <source>
        <dbReference type="ARBA" id="ARBA00022723"/>
    </source>
</evidence>
<keyword evidence="7" id="KW-0804">Transcription</keyword>
<dbReference type="Pfam" id="PF00096">
    <property type="entry name" value="zf-C2H2"/>
    <property type="match status" value="3"/>
</dbReference>
<keyword evidence="12" id="KW-1185">Reference proteome</keyword>
<dbReference type="InterPro" id="IPR036236">
    <property type="entry name" value="Znf_C2H2_sf"/>
</dbReference>
<dbReference type="PROSITE" id="PS00028">
    <property type="entry name" value="ZINC_FINGER_C2H2_1"/>
    <property type="match status" value="4"/>
</dbReference>
<feature type="domain" description="C2H2-type" evidence="10">
    <location>
        <begin position="291"/>
        <end position="318"/>
    </location>
</feature>
<evidence type="ECO:0000256" key="4">
    <source>
        <dbReference type="ARBA" id="ARBA00022771"/>
    </source>
</evidence>
<keyword evidence="4 9" id="KW-0863">Zinc-finger</keyword>
<dbReference type="GO" id="GO:0000978">
    <property type="term" value="F:RNA polymerase II cis-regulatory region sequence-specific DNA binding"/>
    <property type="evidence" value="ECO:0007669"/>
    <property type="project" value="TreeGrafter"/>
</dbReference>
<proteinExistence type="predicted"/>
<evidence type="ECO:0000313" key="12">
    <source>
        <dbReference type="Proteomes" id="UP000887013"/>
    </source>
</evidence>
<evidence type="ECO:0000256" key="3">
    <source>
        <dbReference type="ARBA" id="ARBA00022737"/>
    </source>
</evidence>
<keyword evidence="8" id="KW-0539">Nucleus</keyword>
<dbReference type="Gene3D" id="3.30.160.60">
    <property type="entry name" value="Classic Zinc Finger"/>
    <property type="match status" value="4"/>
</dbReference>
<reference evidence="11" key="1">
    <citation type="submission" date="2020-08" db="EMBL/GenBank/DDBJ databases">
        <title>Multicomponent nature underlies the extraordinary mechanical properties of spider dragline silk.</title>
        <authorList>
            <person name="Kono N."/>
            <person name="Nakamura H."/>
            <person name="Mori M."/>
            <person name="Yoshida Y."/>
            <person name="Ohtoshi R."/>
            <person name="Malay A.D."/>
            <person name="Moran D.A.P."/>
            <person name="Tomita M."/>
            <person name="Numata K."/>
            <person name="Arakawa K."/>
        </authorList>
    </citation>
    <scope>NUCLEOTIDE SEQUENCE</scope>
</reference>
<dbReference type="FunFam" id="3.30.160.60:FF:000130">
    <property type="entry name" value="Spalt-like transcription factor 4"/>
    <property type="match status" value="1"/>
</dbReference>
<keyword evidence="2" id="KW-0479">Metal-binding</keyword>
<evidence type="ECO:0000256" key="7">
    <source>
        <dbReference type="ARBA" id="ARBA00023163"/>
    </source>
</evidence>
<dbReference type="Proteomes" id="UP000887013">
    <property type="component" value="Unassembled WGS sequence"/>
</dbReference>
<dbReference type="OrthoDB" id="6411934at2759"/>
<keyword evidence="5" id="KW-0862">Zinc</keyword>
<feature type="domain" description="C2H2-type" evidence="10">
    <location>
        <begin position="263"/>
        <end position="290"/>
    </location>
</feature>
<comment type="subcellular location">
    <subcellularLocation>
        <location evidence="1">Nucleus</location>
    </subcellularLocation>
</comment>
<evidence type="ECO:0000313" key="11">
    <source>
        <dbReference type="EMBL" id="GFS42759.1"/>
    </source>
</evidence>
<feature type="domain" description="C2H2-type" evidence="10">
    <location>
        <begin position="347"/>
        <end position="374"/>
    </location>
</feature>
<dbReference type="GO" id="GO:0005634">
    <property type="term" value="C:nucleus"/>
    <property type="evidence" value="ECO:0007669"/>
    <property type="project" value="UniProtKB-SubCell"/>
</dbReference>
<organism evidence="11 12">
    <name type="scientific">Nephila pilipes</name>
    <name type="common">Giant wood spider</name>
    <name type="synonym">Nephila maculata</name>
    <dbReference type="NCBI Taxonomy" id="299642"/>
    <lineage>
        <taxon>Eukaryota</taxon>
        <taxon>Metazoa</taxon>
        <taxon>Ecdysozoa</taxon>
        <taxon>Arthropoda</taxon>
        <taxon>Chelicerata</taxon>
        <taxon>Arachnida</taxon>
        <taxon>Araneae</taxon>
        <taxon>Araneomorphae</taxon>
        <taxon>Entelegynae</taxon>
        <taxon>Araneoidea</taxon>
        <taxon>Nephilidae</taxon>
        <taxon>Nephila</taxon>
    </lineage>
</organism>
<evidence type="ECO:0000256" key="5">
    <source>
        <dbReference type="ARBA" id="ARBA00022833"/>
    </source>
</evidence>
<dbReference type="SUPFAM" id="SSF57667">
    <property type="entry name" value="beta-beta-alpha zinc fingers"/>
    <property type="match status" value="2"/>
</dbReference>
<accession>A0A8X6JXD1</accession>
<dbReference type="InterPro" id="IPR013087">
    <property type="entry name" value="Znf_C2H2_type"/>
</dbReference>
<feature type="domain" description="C2H2-type" evidence="10">
    <location>
        <begin position="319"/>
        <end position="346"/>
    </location>
</feature>
<name>A0A8X6JXD1_NEPPI</name>
<evidence type="ECO:0000256" key="8">
    <source>
        <dbReference type="ARBA" id="ARBA00023242"/>
    </source>
</evidence>
<dbReference type="PROSITE" id="PS50157">
    <property type="entry name" value="ZINC_FINGER_C2H2_2"/>
    <property type="match status" value="4"/>
</dbReference>
<dbReference type="EMBL" id="BMAW01044082">
    <property type="protein sequence ID" value="GFS42759.1"/>
    <property type="molecule type" value="Genomic_DNA"/>
</dbReference>
<dbReference type="GO" id="GO:0008270">
    <property type="term" value="F:zinc ion binding"/>
    <property type="evidence" value="ECO:0007669"/>
    <property type="project" value="UniProtKB-KW"/>
</dbReference>
<dbReference type="SMART" id="SM00355">
    <property type="entry name" value="ZnF_C2H2"/>
    <property type="match status" value="6"/>
</dbReference>
<evidence type="ECO:0000259" key="10">
    <source>
        <dbReference type="PROSITE" id="PS50157"/>
    </source>
</evidence>
<keyword evidence="3" id="KW-0677">Repeat</keyword>
<dbReference type="PANTHER" id="PTHR23235:SF120">
    <property type="entry name" value="KRUPPEL-LIKE FACTOR 15"/>
    <property type="match status" value="1"/>
</dbReference>
<dbReference type="AlphaFoldDB" id="A0A8X6JXD1"/>
<evidence type="ECO:0000256" key="9">
    <source>
        <dbReference type="PROSITE-ProRule" id="PRU00042"/>
    </source>
</evidence>
<dbReference type="PANTHER" id="PTHR23235">
    <property type="entry name" value="KRUEPPEL-LIKE TRANSCRIPTION FACTOR"/>
    <property type="match status" value="1"/>
</dbReference>
<dbReference type="FunFam" id="3.30.160.60:FF:001892">
    <property type="entry name" value="Zinc finger protein 786"/>
    <property type="match status" value="1"/>
</dbReference>
<dbReference type="GO" id="GO:0000981">
    <property type="term" value="F:DNA-binding transcription factor activity, RNA polymerase II-specific"/>
    <property type="evidence" value="ECO:0007669"/>
    <property type="project" value="TreeGrafter"/>
</dbReference>
<evidence type="ECO:0000256" key="6">
    <source>
        <dbReference type="ARBA" id="ARBA00023015"/>
    </source>
</evidence>
<evidence type="ECO:0000256" key="1">
    <source>
        <dbReference type="ARBA" id="ARBA00004123"/>
    </source>
</evidence>
<dbReference type="FunFam" id="3.30.160.60:FF:000110">
    <property type="entry name" value="Zinc finger protein-like"/>
    <property type="match status" value="1"/>
</dbReference>
<comment type="caution">
    <text evidence="11">The sequence shown here is derived from an EMBL/GenBank/DDBJ whole genome shotgun (WGS) entry which is preliminary data.</text>
</comment>
<keyword evidence="6" id="KW-0805">Transcription regulation</keyword>
<sequence>MGTATSENDTDKQKNEVQIQRPEFYPCNDCGRKFTKLALEVHKKSCSEDKNCSCKVCKSSNNNSLKKSVGTCALLNSEADVEKKESNFREQFRDLGISLNKNIQNSVDHEHAKVKLPSSNTVVNNHLCITEPSFEEGTEESCLKSPVSKRKKKRKKLLISDSLENCHDGEPCNRKLFCDFCEQHVFWESVGNHAFTHSIKSEDNTIICLACDEKRSSPTYFLMHFHTHMVAHPDCSECVCIHPGCIDLMTVPFSEHCYAETDHRCYICQKSYNQFSSLVTHVKQHTKEMPFSCQDCRRSFRQIGNFQRHMTTHRGDRPYKCPKCNKSFADPATLRNHMRVHTKETPFVCKICKRGFSQVGNLKRHMAVHVEKESNATSVKIMSDKNNDKHVGVLEEAASQELTVLSAPESPQNTDTGELKILPDYRVFFG</sequence>
<protein>
    <submittedName>
        <fullName evidence="11">Zinc finger protein 85</fullName>
    </submittedName>
</protein>
<gene>
    <name evidence="11" type="primary">NCL1_54258</name>
    <name evidence="11" type="ORF">NPIL_270811</name>
</gene>